<dbReference type="InterPro" id="IPR011990">
    <property type="entry name" value="TPR-like_helical_dom_sf"/>
</dbReference>
<evidence type="ECO:0000256" key="2">
    <source>
        <dbReference type="SAM" id="SignalP"/>
    </source>
</evidence>
<dbReference type="Gene3D" id="3.40.50.1460">
    <property type="match status" value="1"/>
</dbReference>
<dbReference type="Proteomes" id="UP001441944">
    <property type="component" value="Unassembled WGS sequence"/>
</dbReference>
<dbReference type="InterPro" id="IPR006597">
    <property type="entry name" value="Sel1-like"/>
</dbReference>
<feature type="compositionally biased region" description="Low complexity" evidence="1">
    <location>
        <begin position="331"/>
        <end position="344"/>
    </location>
</feature>
<dbReference type="Gene3D" id="1.25.40.10">
    <property type="entry name" value="Tetratricopeptide repeat domain"/>
    <property type="match status" value="2"/>
</dbReference>
<dbReference type="PANTHER" id="PTHR43628">
    <property type="entry name" value="ACTIVATOR OF C KINASE PROTEIN 1-RELATED"/>
    <property type="match status" value="1"/>
</dbReference>
<name>A0ABQ0AFI3_9RHOB</name>
<dbReference type="SMART" id="SM00671">
    <property type="entry name" value="SEL1"/>
    <property type="match status" value="7"/>
</dbReference>
<dbReference type="InterPro" id="IPR011600">
    <property type="entry name" value="Pept_C14_caspase"/>
</dbReference>
<sequence>MRRFLALVLTLFLASQASAARHAFILGNSDYAELGDLANTHADAEAYAKALKGLGFAVTLTKDLSRRQTLHAFYSFLNQVAPGDDVAFIYSGHGWSNGRVNYIVPTEVQRPQPEFQKLLEDATIPLQNGHNGLLDELEARGVALTIAVIDACRDSPFLQSPGTKSIGVTRGLTPVLPSTGTFIVYSAGKGQQALDHLPTDSPDQKLSVFTRNFVQHLKPGTYLQDAILDARRQTTRQAASYGGHQQLPAYYDQTTERICLAGQCGVQPPSTSDETEAETSELDQCSALFQVAQQADQCYAYSAYQTTCSDHVFAPIAEAYLRLRCDPAAVSPSTTTQTRAQTSPAPQPPAAVTPAQPDPAADLPSQVDQSAANPAADQFAALLSKGKGNRPTVAVTPPASAAASVAPSSPSFSAQQAALRSCADAAGHPRHPQLISQRIQSSGVDWKELNAFSAIPACKRAANLNPDTPAVQAFLARAYDKAEDLQQALSHYRTAAAAQDPMAQTNLALMYRKGQGVTQDDQIAVSLLKRAADQGYPIAETQLGWMYEKGRAVPQDDALALSWYRRAANRDHPRAQYNLAWMYEKGRGVSQSYSRAFSWYQKAAQAEHLNALYKLGIFYREGHGVSQNDIEAVRWFRRAANRDLAKAQTSLGWMYEKGRGVQKSYSQALEWYHKAAAQGHATATVNIGVQYELGRGVSQNDQRAVSYYIDGLKLGSETPLGWSSDSWRQSTLMAMQRRLRDMGLYSGAIDGKVGPGTRSAMRALING</sequence>
<feature type="domain" description="Caspase family p20" evidence="3">
    <location>
        <begin position="19"/>
        <end position="94"/>
    </location>
</feature>
<organism evidence="4 5">
    <name type="scientific">Pseudophaeobacter arcticus</name>
    <dbReference type="NCBI Taxonomy" id="385492"/>
    <lineage>
        <taxon>Bacteria</taxon>
        <taxon>Pseudomonadati</taxon>
        <taxon>Pseudomonadota</taxon>
        <taxon>Alphaproteobacteria</taxon>
        <taxon>Rhodobacterales</taxon>
        <taxon>Paracoccaceae</taxon>
        <taxon>Pseudophaeobacter</taxon>
    </lineage>
</organism>
<keyword evidence="2" id="KW-0732">Signal</keyword>
<dbReference type="PANTHER" id="PTHR43628:SF1">
    <property type="entry name" value="CHITIN SYNTHASE REGULATORY FACTOR 2-RELATED"/>
    <property type="match status" value="1"/>
</dbReference>
<feature type="compositionally biased region" description="Low complexity" evidence="1">
    <location>
        <begin position="352"/>
        <end position="361"/>
    </location>
</feature>
<feature type="chain" id="PRO_5046493710" description="Caspase family p20 domain-containing protein" evidence="2">
    <location>
        <begin position="20"/>
        <end position="767"/>
    </location>
</feature>
<proteinExistence type="predicted"/>
<evidence type="ECO:0000313" key="5">
    <source>
        <dbReference type="Proteomes" id="UP001441944"/>
    </source>
</evidence>
<dbReference type="Pfam" id="PF08238">
    <property type="entry name" value="Sel1"/>
    <property type="match status" value="6"/>
</dbReference>
<protein>
    <recommendedName>
        <fullName evidence="3">Caspase family p20 domain-containing protein</fullName>
    </recommendedName>
</protein>
<dbReference type="EMBL" id="BAABWU010000001">
    <property type="protein sequence ID" value="GAA6194583.1"/>
    <property type="molecule type" value="Genomic_DNA"/>
</dbReference>
<evidence type="ECO:0000256" key="1">
    <source>
        <dbReference type="SAM" id="MobiDB-lite"/>
    </source>
</evidence>
<feature type="signal peptide" evidence="2">
    <location>
        <begin position="1"/>
        <end position="19"/>
    </location>
</feature>
<dbReference type="SUPFAM" id="SSF81901">
    <property type="entry name" value="HCP-like"/>
    <property type="match status" value="2"/>
</dbReference>
<dbReference type="InterPro" id="IPR052945">
    <property type="entry name" value="Mitotic_Regulator"/>
</dbReference>
<comment type="caution">
    <text evidence="4">The sequence shown here is derived from an EMBL/GenBank/DDBJ whole genome shotgun (WGS) entry which is preliminary data.</text>
</comment>
<dbReference type="PROSITE" id="PS50208">
    <property type="entry name" value="CASPASE_P20"/>
    <property type="match status" value="1"/>
</dbReference>
<dbReference type="InterPro" id="IPR001309">
    <property type="entry name" value="Pept_C14_p20"/>
</dbReference>
<evidence type="ECO:0000313" key="4">
    <source>
        <dbReference type="EMBL" id="GAA6194583.1"/>
    </source>
</evidence>
<feature type="region of interest" description="Disordered" evidence="1">
    <location>
        <begin position="330"/>
        <end position="372"/>
    </location>
</feature>
<evidence type="ECO:0000259" key="3">
    <source>
        <dbReference type="PROSITE" id="PS50208"/>
    </source>
</evidence>
<dbReference type="RefSeq" id="WP_353396158.1">
    <property type="nucleotide sequence ID" value="NZ_BAABWU010000001.1"/>
</dbReference>
<dbReference type="Pfam" id="PF00656">
    <property type="entry name" value="Peptidase_C14"/>
    <property type="match status" value="1"/>
</dbReference>
<dbReference type="SUPFAM" id="SSF52129">
    <property type="entry name" value="Caspase-like"/>
    <property type="match status" value="1"/>
</dbReference>
<dbReference type="InterPro" id="IPR029030">
    <property type="entry name" value="Caspase-like_dom_sf"/>
</dbReference>
<reference evidence="4 5" key="1">
    <citation type="submission" date="2024-04" db="EMBL/GenBank/DDBJ databases">
        <title>Draft genome sequence of Pseudophaeobacter arcticus NBRC 116598.</title>
        <authorList>
            <person name="Miyakawa T."/>
            <person name="Kusuya Y."/>
            <person name="Miura T."/>
        </authorList>
    </citation>
    <scope>NUCLEOTIDE SEQUENCE [LARGE SCALE GENOMIC DNA]</scope>
    <source>
        <strain evidence="4 5">SU-CL00105</strain>
    </source>
</reference>
<accession>A0ABQ0AFI3</accession>
<gene>
    <name evidence="4" type="ORF">NBRC116598_00270</name>
</gene>
<keyword evidence="5" id="KW-1185">Reference proteome</keyword>